<feature type="compositionally biased region" description="Low complexity" evidence="37">
    <location>
        <begin position="647"/>
        <end position="661"/>
    </location>
</feature>
<evidence type="ECO:0000256" key="32">
    <source>
        <dbReference type="ARBA" id="ARBA00052534"/>
    </source>
</evidence>
<comment type="catalytic activity">
    <reaction evidence="24">
        <text>prostaglandin E1(in) + ATP + H2O = prostaglandin E1(out) + ADP + phosphate + H(+)</text>
        <dbReference type="Rhea" id="RHEA:66392"/>
        <dbReference type="ChEBI" id="CHEBI:15377"/>
        <dbReference type="ChEBI" id="CHEBI:15378"/>
        <dbReference type="ChEBI" id="CHEBI:30616"/>
        <dbReference type="ChEBI" id="CHEBI:43474"/>
        <dbReference type="ChEBI" id="CHEBI:57397"/>
        <dbReference type="ChEBI" id="CHEBI:456216"/>
    </reaction>
    <physiologicalReaction direction="left-to-right" evidence="24">
        <dbReference type="Rhea" id="RHEA:66393"/>
    </physiologicalReaction>
</comment>
<proteinExistence type="evidence at transcript level"/>
<evidence type="ECO:0000256" key="8">
    <source>
        <dbReference type="ARBA" id="ARBA00022737"/>
    </source>
</evidence>
<evidence type="ECO:0000256" key="38">
    <source>
        <dbReference type="SAM" id="Phobius"/>
    </source>
</evidence>
<evidence type="ECO:0000256" key="24">
    <source>
        <dbReference type="ARBA" id="ARBA00050718"/>
    </source>
</evidence>
<dbReference type="PROSITE" id="PS50929">
    <property type="entry name" value="ABC_TM1F"/>
    <property type="match status" value="2"/>
</dbReference>
<dbReference type="PROSITE" id="PS00211">
    <property type="entry name" value="ABC_TRANSPORTER_1"/>
    <property type="match status" value="2"/>
</dbReference>
<keyword evidence="14 38" id="KW-0472">Membrane</keyword>
<keyword evidence="6" id="KW-1003">Cell membrane</keyword>
<feature type="domain" description="ABC transporter" evidence="39">
    <location>
        <begin position="391"/>
        <end position="627"/>
    </location>
</feature>
<name>A0A0G2STH2_PETMA</name>
<dbReference type="GO" id="GO:0015431">
    <property type="term" value="F:ABC-type glutathione S-conjugate transporter activity"/>
    <property type="evidence" value="ECO:0007669"/>
    <property type="project" value="UniProtKB-EC"/>
</dbReference>
<dbReference type="GO" id="GO:0016324">
    <property type="term" value="C:apical plasma membrane"/>
    <property type="evidence" value="ECO:0007669"/>
    <property type="project" value="UniProtKB-SubCell"/>
</dbReference>
<dbReference type="CDD" id="cd18601">
    <property type="entry name" value="ABC_6TM_MRP4_D2_like"/>
    <property type="match status" value="1"/>
</dbReference>
<dbReference type="InterPro" id="IPR017871">
    <property type="entry name" value="ABC_transporter-like_CS"/>
</dbReference>
<evidence type="ECO:0000256" key="30">
    <source>
        <dbReference type="ARBA" id="ARBA00051624"/>
    </source>
</evidence>
<evidence type="ECO:0000256" key="27">
    <source>
        <dbReference type="ARBA" id="ARBA00051287"/>
    </source>
</evidence>
<dbReference type="FunFam" id="1.20.1560.10:FF:000027">
    <property type="entry name" value="ATP-binding cassette subfamily C member 4"/>
    <property type="match status" value="1"/>
</dbReference>
<comment type="catalytic activity">
    <reaction evidence="17">
        <text>dehydroepiandrosterone 3-sulfate(in) + ATP + H2O = dehydroepiandrosterone 3-sulfate(out) + ADP + phosphate + H(+)</text>
        <dbReference type="Rhea" id="RHEA:61364"/>
        <dbReference type="ChEBI" id="CHEBI:15377"/>
        <dbReference type="ChEBI" id="CHEBI:15378"/>
        <dbReference type="ChEBI" id="CHEBI:30616"/>
        <dbReference type="ChEBI" id="CHEBI:43474"/>
        <dbReference type="ChEBI" id="CHEBI:57905"/>
        <dbReference type="ChEBI" id="CHEBI:456216"/>
    </reaction>
    <physiologicalReaction direction="left-to-right" evidence="17">
        <dbReference type="Rhea" id="RHEA:61365"/>
    </physiologicalReaction>
</comment>
<feature type="domain" description="ABC transmembrane type-1" evidence="40">
    <location>
        <begin position="93"/>
        <end position="378"/>
    </location>
</feature>
<feature type="transmembrane region" description="Helical" evidence="38">
    <location>
        <begin position="855"/>
        <end position="874"/>
    </location>
</feature>
<dbReference type="SUPFAM" id="SSF52540">
    <property type="entry name" value="P-loop containing nucleoside triphosphate hydrolases"/>
    <property type="match status" value="2"/>
</dbReference>
<comment type="catalytic activity">
    <reaction evidence="29">
        <text>3',5'-cyclic AMP(in) + ATP + H2O = 3',5'-cyclic AMP(out) + ADP + phosphate + H(+)</text>
        <dbReference type="Rhea" id="RHEA:66184"/>
        <dbReference type="ChEBI" id="CHEBI:15377"/>
        <dbReference type="ChEBI" id="CHEBI:15378"/>
        <dbReference type="ChEBI" id="CHEBI:30616"/>
        <dbReference type="ChEBI" id="CHEBI:43474"/>
        <dbReference type="ChEBI" id="CHEBI:58165"/>
        <dbReference type="ChEBI" id="CHEBI:456216"/>
    </reaction>
    <physiologicalReaction direction="left-to-right" evidence="29">
        <dbReference type="Rhea" id="RHEA:66185"/>
    </physiologicalReaction>
</comment>
<dbReference type="InterPro" id="IPR050173">
    <property type="entry name" value="ABC_transporter_C-like"/>
</dbReference>
<dbReference type="InterPro" id="IPR047083">
    <property type="entry name" value="ABCC4_TMD2"/>
</dbReference>
<reference evidence="41" key="1">
    <citation type="journal article" date="2015" name="BMC Genomics">
        <title>Genome-wide analysis of the ATP-binding cassette (ABC) transporter gene family in sea lamprey and Japanese lamprey.</title>
        <authorList>
            <person name="Ren J."/>
            <person name="Chung-Davidson Y.W."/>
            <person name="Yeh C.Y."/>
            <person name="Scott C."/>
            <person name="Brown T."/>
            <person name="Li W."/>
        </authorList>
    </citation>
    <scope>NUCLEOTIDE SEQUENCE</scope>
</reference>
<evidence type="ECO:0000256" key="17">
    <source>
        <dbReference type="ARBA" id="ARBA00047279"/>
    </source>
</evidence>
<sequence length="1303" mass="145118">MDTTHKLERPNPLHRASLVSRLCFCWLNALFSVGRKRQLQGEDLYDAMPSDTSAFQGNELQRYWDAELRRAKARGWSPSLTKALWRCYWRRYALLGIFTLLEESVRVVQPLLLGKLLNYFEGTLEGTAAVPPRLAAFLYAGGISLCALSFAVTHHLYFLHVQLAGMRIRVAVCHMVYRKALRLSTAAMSRTTTGQIVNLLSNDVNRYDQVTVFLHYLWSAPLQTAVVVVLLWQEVGVACLAGVAVLALLMPMQSFIGSVFSRLRSKTARHTDSRIRTMNEVVSGMRIIKMYAWENPFALLVNSIRRLEVSKVLKASFLRGMNMAWFFMAKLILFFTFMTYTLMGHPITAARVFVAVSLYNAVRLTVTLFFPSAIQATSEALVSNSRIQTFLMLDEIVKNTNQEEEEEGKEEPGAIICGVASSPGLLVSGAGAPPAPTPPGTGAEKSSLLSALLGELPCSLGRVRARGRVAYACQQPWVFPDTVRQNILFGAAYERARYERVVRACSLRKDFEMMSEGDLTLIGDRGVTLSGGQKARINLARAVYQDADLYLLDDPLSAVDAEVGRALFEKCICGLLEDKPRVLVTHQLQFLQEATHIIVLKEGHVTARGTFSELLRSGVDFTTLLRHDDHEEPDDIVPGDHRHGNSKRTLSSATSDSSIVSDSKEEGVPVGVMEEHRAQGNVGFSVYKRYFRAGASIAMLLLLLAVNVGATVLYVLQDWWLSYWATQQEVVMKWNATGTLNETAGPQPDPLDLSYYIGIYAGVTLGVVLLGMARCLLFLKVLVTASRVLHNRMFSSVLRAPVYFYDVNPIGRVLNRFSKDIGQMDDLLPITFLDFAQTSLQIVGAMSVAVGVVPWVMIPVVPLLVVFFLLRRYYLLTARNIKRLEATARSPVFSHLSSSLQGLPVVRAFHVQRHFQSTFDSLQDVHTEAWFLFLTTSRWLAVRLDLLCAVFVTAVSFSSIFISSSLAAGQVGLALSYAMSLTGMFQWGVRQSAEVESYMTSVERVLEYSELEPEAPWEAEKRPPAGWPSRGALCLQDVSLRYPGSTRPVLYNLNATIHPGEKIGIVGRTGAGKSSLLAALFRLAEPSGRIVIDGIATSSLGLHDLRRRISIIPQDPVLFTGSMRKNLDPFGEHTDQDLWAALEEVQLRSVVEEFPARLDAELAESGANLSVGQRQLVCLARALLRHNNILVIDEATANVDPRTDELIQKTIREKFRWCTVLTIAHRLHTIVDSDRIMVMEEGHIRELDSPHALLQDPDSLFLRLVQQTGRAEAIALTEIARQEQSKRELPPRPTNLVIMETAF</sequence>
<evidence type="ECO:0000256" key="33">
    <source>
        <dbReference type="ARBA" id="ARBA00052647"/>
    </source>
</evidence>
<keyword evidence="8" id="KW-0677">Repeat</keyword>
<keyword evidence="9" id="KW-0547">Nucleotide-binding</keyword>
<dbReference type="Gene3D" id="3.40.50.300">
    <property type="entry name" value="P-loop containing nucleotide triphosphate hydrolases"/>
    <property type="match status" value="2"/>
</dbReference>
<evidence type="ECO:0000256" key="20">
    <source>
        <dbReference type="ARBA" id="ARBA00048007"/>
    </source>
</evidence>
<dbReference type="InterPro" id="IPR036640">
    <property type="entry name" value="ABC1_TM_sf"/>
</dbReference>
<feature type="domain" description="ABC transporter" evidence="39">
    <location>
        <begin position="1033"/>
        <end position="1266"/>
    </location>
</feature>
<comment type="catalytic activity">
    <reaction evidence="26">
        <text>leukotriene B4(in) + ATP + H2O = leukotriene B4(out) + ADP + phosphate + H(+)</text>
        <dbReference type="Rhea" id="RHEA:66424"/>
        <dbReference type="ChEBI" id="CHEBI:15377"/>
        <dbReference type="ChEBI" id="CHEBI:15378"/>
        <dbReference type="ChEBI" id="CHEBI:30616"/>
        <dbReference type="ChEBI" id="CHEBI:43474"/>
        <dbReference type="ChEBI" id="CHEBI:57461"/>
        <dbReference type="ChEBI" id="CHEBI:456216"/>
    </reaction>
</comment>
<comment type="catalytic activity">
    <reaction evidence="32">
        <text>glycocholate(in) + glutathione(in) + ATP + H2O = glycocholate(out) + glutathione(out) + ADP + phosphate + H(+)</text>
        <dbReference type="Rhea" id="RHEA:66400"/>
        <dbReference type="ChEBI" id="CHEBI:15377"/>
        <dbReference type="ChEBI" id="CHEBI:15378"/>
        <dbReference type="ChEBI" id="CHEBI:29746"/>
        <dbReference type="ChEBI" id="CHEBI:30616"/>
        <dbReference type="ChEBI" id="CHEBI:43474"/>
        <dbReference type="ChEBI" id="CHEBI:57925"/>
        <dbReference type="ChEBI" id="CHEBI:456216"/>
    </reaction>
    <physiologicalReaction direction="left-to-right" evidence="32">
        <dbReference type="Rhea" id="RHEA:66401"/>
    </physiologicalReaction>
</comment>
<dbReference type="Gene3D" id="1.20.1560.10">
    <property type="entry name" value="ABC transporter type 1, transmembrane domain"/>
    <property type="match status" value="2"/>
</dbReference>
<evidence type="ECO:0000256" key="11">
    <source>
        <dbReference type="ARBA" id="ARBA00022967"/>
    </source>
</evidence>
<evidence type="ECO:0000256" key="19">
    <source>
        <dbReference type="ARBA" id="ARBA00047576"/>
    </source>
</evidence>
<evidence type="ECO:0000256" key="37">
    <source>
        <dbReference type="SAM" id="MobiDB-lite"/>
    </source>
</evidence>
<evidence type="ECO:0000256" key="2">
    <source>
        <dbReference type="ARBA" id="ARBA00004424"/>
    </source>
</evidence>
<evidence type="ECO:0000256" key="35">
    <source>
        <dbReference type="ARBA" id="ARBA00062847"/>
    </source>
</evidence>
<comment type="catalytic activity">
    <reaction evidence="19">
        <text>17beta-estradiol 17-O-(beta-D-glucuronate)(in) + ATP + H2O = 17beta-estradiol 17-O-(beta-D-glucuronate)(out) + ADP + phosphate + H(+)</text>
        <dbReference type="Rhea" id="RHEA:60128"/>
        <dbReference type="ChEBI" id="CHEBI:15377"/>
        <dbReference type="ChEBI" id="CHEBI:15378"/>
        <dbReference type="ChEBI" id="CHEBI:30616"/>
        <dbReference type="ChEBI" id="CHEBI:43474"/>
        <dbReference type="ChEBI" id="CHEBI:82961"/>
        <dbReference type="ChEBI" id="CHEBI:456216"/>
    </reaction>
    <physiologicalReaction direction="left-to-right" evidence="19">
        <dbReference type="Rhea" id="RHEA:60129"/>
    </physiologicalReaction>
</comment>
<evidence type="ECO:0000256" key="3">
    <source>
        <dbReference type="ARBA" id="ARBA00004554"/>
    </source>
</evidence>
<comment type="catalytic activity">
    <reaction evidence="30">
        <text>glycochenodeoxycholate(in) + glutathione(in) + ATP + H2O = glycochenodeoxycholate(out) + glutathione(out) + ADP + phosphate + H(+)</text>
        <dbReference type="Rhea" id="RHEA:66408"/>
        <dbReference type="ChEBI" id="CHEBI:15377"/>
        <dbReference type="ChEBI" id="CHEBI:15378"/>
        <dbReference type="ChEBI" id="CHEBI:30616"/>
        <dbReference type="ChEBI" id="CHEBI:36252"/>
        <dbReference type="ChEBI" id="CHEBI:43474"/>
        <dbReference type="ChEBI" id="CHEBI:57925"/>
        <dbReference type="ChEBI" id="CHEBI:456216"/>
    </reaction>
    <physiologicalReaction direction="left-to-right" evidence="30">
        <dbReference type="Rhea" id="RHEA:66409"/>
    </physiologicalReaction>
</comment>
<keyword evidence="12 38" id="KW-1133">Transmembrane helix</keyword>
<evidence type="ECO:0000256" key="29">
    <source>
        <dbReference type="ARBA" id="ARBA00051604"/>
    </source>
</evidence>
<dbReference type="GO" id="GO:0008559">
    <property type="term" value="F:ABC-type xenobiotic transporter activity"/>
    <property type="evidence" value="ECO:0007669"/>
    <property type="project" value="UniProtKB-EC"/>
</dbReference>
<feature type="transmembrane region" description="Helical" evidence="38">
    <location>
        <begin position="697"/>
        <end position="716"/>
    </location>
</feature>
<dbReference type="FunFam" id="1.20.1560.10:FF:000014">
    <property type="entry name" value="Multidrug resistance-associated protein member 4"/>
    <property type="match status" value="1"/>
</dbReference>
<dbReference type="EC" id="7.6.2.2" evidence="4"/>
<dbReference type="GO" id="GO:0016323">
    <property type="term" value="C:basolateral plasma membrane"/>
    <property type="evidence" value="ECO:0007669"/>
    <property type="project" value="UniProtKB-SubCell"/>
</dbReference>
<dbReference type="GO" id="GO:0005524">
    <property type="term" value="F:ATP binding"/>
    <property type="evidence" value="ECO:0007669"/>
    <property type="project" value="UniProtKB-KW"/>
</dbReference>
<dbReference type="PROSITE" id="PS50893">
    <property type="entry name" value="ABC_TRANSPORTER_2"/>
    <property type="match status" value="2"/>
</dbReference>
<evidence type="ECO:0000256" key="18">
    <source>
        <dbReference type="ARBA" id="ARBA00047523"/>
    </source>
</evidence>
<comment type="catalytic activity">
    <reaction evidence="18">
        <text>leukotriene C4(in) + ATP + H2O = leukotriene C4(out) + ADP + phosphate + H(+)</text>
        <dbReference type="Rhea" id="RHEA:38963"/>
        <dbReference type="ChEBI" id="CHEBI:15377"/>
        <dbReference type="ChEBI" id="CHEBI:15378"/>
        <dbReference type="ChEBI" id="CHEBI:30616"/>
        <dbReference type="ChEBI" id="CHEBI:43474"/>
        <dbReference type="ChEBI" id="CHEBI:57973"/>
        <dbReference type="ChEBI" id="CHEBI:456216"/>
    </reaction>
    <physiologicalReaction direction="left-to-right" evidence="18">
        <dbReference type="Rhea" id="RHEA:38964"/>
    </physiologicalReaction>
</comment>
<accession>A0A0G2STH2</accession>
<dbReference type="InterPro" id="IPR030240">
    <property type="entry name" value="ABCC4_TMD1"/>
</dbReference>
<evidence type="ECO:0000256" key="31">
    <source>
        <dbReference type="ARBA" id="ARBA00051844"/>
    </source>
</evidence>
<dbReference type="FunFam" id="3.40.50.300:FF:000973">
    <property type="entry name" value="Multidrug resistance-associated protein 4"/>
    <property type="match status" value="1"/>
</dbReference>
<comment type="subcellular location">
    <subcellularLocation>
        <location evidence="2">Apical cell membrane</location>
        <topology evidence="2">Multi-pass membrane protein</topology>
    </subcellularLocation>
    <subcellularLocation>
        <location evidence="3">Basolateral cell membrane</location>
        <topology evidence="3">Multi-pass membrane protein</topology>
    </subcellularLocation>
</comment>
<dbReference type="Pfam" id="PF00005">
    <property type="entry name" value="ABC_tran"/>
    <property type="match status" value="2"/>
</dbReference>
<dbReference type="GO" id="GO:0016887">
    <property type="term" value="F:ATP hydrolysis activity"/>
    <property type="evidence" value="ECO:0007669"/>
    <property type="project" value="InterPro"/>
</dbReference>
<evidence type="ECO:0000256" key="28">
    <source>
        <dbReference type="ARBA" id="ARBA00051304"/>
    </source>
</evidence>
<evidence type="ECO:0000256" key="14">
    <source>
        <dbReference type="ARBA" id="ARBA00023136"/>
    </source>
</evidence>
<evidence type="ECO:0000313" key="41">
    <source>
        <dbReference type="EMBL" id="AKC42147.1"/>
    </source>
</evidence>
<comment type="catalytic activity">
    <reaction evidence="31">
        <text>taurocholate(in) + glutathione(in) + ATP + H2O = taurocholate(out) + glutathione(out) + ADP + phosphate + H(+)</text>
        <dbReference type="Rhea" id="RHEA:66404"/>
        <dbReference type="ChEBI" id="CHEBI:15377"/>
        <dbReference type="ChEBI" id="CHEBI:15378"/>
        <dbReference type="ChEBI" id="CHEBI:30616"/>
        <dbReference type="ChEBI" id="CHEBI:36257"/>
        <dbReference type="ChEBI" id="CHEBI:43474"/>
        <dbReference type="ChEBI" id="CHEBI:57925"/>
        <dbReference type="ChEBI" id="CHEBI:456216"/>
    </reaction>
    <physiologicalReaction direction="left-to-right" evidence="31">
        <dbReference type="Rhea" id="RHEA:66405"/>
    </physiologicalReaction>
</comment>
<comment type="catalytic activity">
    <reaction evidence="20">
        <text>an S-substituted glutathione(in) + ATP + H2O = an S-substituted glutathione(out) + ADP + phosphate + H(+)</text>
        <dbReference type="Rhea" id="RHEA:19121"/>
        <dbReference type="ChEBI" id="CHEBI:15377"/>
        <dbReference type="ChEBI" id="CHEBI:15378"/>
        <dbReference type="ChEBI" id="CHEBI:30616"/>
        <dbReference type="ChEBI" id="CHEBI:43474"/>
        <dbReference type="ChEBI" id="CHEBI:90779"/>
        <dbReference type="ChEBI" id="CHEBI:456216"/>
        <dbReference type="EC" id="7.6.2.3"/>
    </reaction>
    <physiologicalReaction direction="left-to-right" evidence="20">
        <dbReference type="Rhea" id="RHEA:19122"/>
    </physiologicalReaction>
</comment>
<feature type="transmembrane region" description="Helical" evidence="38">
    <location>
        <begin position="238"/>
        <end position="260"/>
    </location>
</feature>
<dbReference type="Pfam" id="PF00664">
    <property type="entry name" value="ABC_membrane"/>
    <property type="match status" value="2"/>
</dbReference>
<comment type="catalytic activity">
    <reaction evidence="34">
        <text>3',5'-cyclic GMP(in) + ATP + H2O = 3',5'-cyclic GMP(out) + ADP + phosphate + H(+)</text>
        <dbReference type="Rhea" id="RHEA:66188"/>
        <dbReference type="ChEBI" id="CHEBI:15377"/>
        <dbReference type="ChEBI" id="CHEBI:15378"/>
        <dbReference type="ChEBI" id="CHEBI:30616"/>
        <dbReference type="ChEBI" id="CHEBI:43474"/>
        <dbReference type="ChEBI" id="CHEBI:57746"/>
        <dbReference type="ChEBI" id="CHEBI:456216"/>
    </reaction>
    <physiologicalReaction direction="left-to-right" evidence="34">
        <dbReference type="Rhea" id="RHEA:66189"/>
    </physiologicalReaction>
</comment>
<keyword evidence="11" id="KW-1278">Translocase</keyword>
<evidence type="ECO:0000256" key="4">
    <source>
        <dbReference type="ARBA" id="ARBA00012191"/>
    </source>
</evidence>
<dbReference type="InterPro" id="IPR011527">
    <property type="entry name" value="ABC1_TM_dom"/>
</dbReference>
<dbReference type="CDD" id="cd03244">
    <property type="entry name" value="ABCC_MRP_domain2"/>
    <property type="match status" value="1"/>
</dbReference>
<evidence type="ECO:0000256" key="1">
    <source>
        <dbReference type="ARBA" id="ARBA00001946"/>
    </source>
</evidence>
<comment type="catalytic activity">
    <reaction evidence="27">
        <text>prostaglandin E2(in) + ATP + H2O = prostaglandin E2(out) + ADP + phosphate + H(+)</text>
        <dbReference type="Rhea" id="RHEA:66388"/>
        <dbReference type="ChEBI" id="CHEBI:15377"/>
        <dbReference type="ChEBI" id="CHEBI:15378"/>
        <dbReference type="ChEBI" id="CHEBI:30616"/>
        <dbReference type="ChEBI" id="CHEBI:43474"/>
        <dbReference type="ChEBI" id="CHEBI:456216"/>
        <dbReference type="ChEBI" id="CHEBI:606564"/>
    </reaction>
    <physiologicalReaction direction="left-to-right" evidence="27">
        <dbReference type="Rhea" id="RHEA:66389"/>
    </physiologicalReaction>
</comment>
<dbReference type="EMBL" id="KM232932">
    <property type="protein sequence ID" value="AKC42147.1"/>
    <property type="molecule type" value="mRNA"/>
</dbReference>
<dbReference type="CDD" id="cd18593">
    <property type="entry name" value="ABC_6TM_MRP4_D1_like"/>
    <property type="match status" value="1"/>
</dbReference>
<evidence type="ECO:0000256" key="16">
    <source>
        <dbReference type="ARBA" id="ARBA00034018"/>
    </source>
</evidence>
<keyword evidence="10" id="KW-0067">ATP-binding</keyword>
<evidence type="ECO:0000259" key="39">
    <source>
        <dbReference type="PROSITE" id="PS50893"/>
    </source>
</evidence>
<dbReference type="InterPro" id="IPR027417">
    <property type="entry name" value="P-loop_NTPase"/>
</dbReference>
<keyword evidence="5" id="KW-0813">Transport</keyword>
<dbReference type="FunFam" id="3.40.50.300:FF:000163">
    <property type="entry name" value="Multidrug resistance-associated protein member 4"/>
    <property type="match status" value="1"/>
</dbReference>
<comment type="subunit">
    <text evidence="35">Interacts (via PDZ-binding motif) with SNX27 (via PDZ domain); this interaction accelerates MRP4 internalization.</text>
</comment>
<evidence type="ECO:0000256" key="7">
    <source>
        <dbReference type="ARBA" id="ARBA00022692"/>
    </source>
</evidence>
<feature type="transmembrane region" description="Helical" evidence="38">
    <location>
        <begin position="134"/>
        <end position="159"/>
    </location>
</feature>
<comment type="catalytic activity">
    <reaction evidence="28">
        <text>taurochenodeoxycholate(in) + glutathione(in) + ATP + H2O = taurochenodeoxycholate(out) + glutathione(out) + ADP + phosphate + H(+)</text>
        <dbReference type="Rhea" id="RHEA:66412"/>
        <dbReference type="ChEBI" id="CHEBI:9407"/>
        <dbReference type="ChEBI" id="CHEBI:15377"/>
        <dbReference type="ChEBI" id="CHEBI:15378"/>
        <dbReference type="ChEBI" id="CHEBI:30616"/>
        <dbReference type="ChEBI" id="CHEBI:43474"/>
        <dbReference type="ChEBI" id="CHEBI:57925"/>
        <dbReference type="ChEBI" id="CHEBI:456216"/>
    </reaction>
    <physiologicalReaction direction="left-to-right" evidence="28">
        <dbReference type="Rhea" id="RHEA:66413"/>
    </physiologicalReaction>
</comment>
<evidence type="ECO:0000256" key="25">
    <source>
        <dbReference type="ARBA" id="ARBA00051057"/>
    </source>
</evidence>
<evidence type="ECO:0000259" key="40">
    <source>
        <dbReference type="PROSITE" id="PS50929"/>
    </source>
</evidence>
<feature type="transmembrane region" description="Helical" evidence="38">
    <location>
        <begin position="213"/>
        <end position="232"/>
    </location>
</feature>
<dbReference type="PANTHER" id="PTHR24223:SF357">
    <property type="entry name" value="ATP-BINDING CASSETTE SUB-FAMILY C MEMBER 4"/>
    <property type="match status" value="1"/>
</dbReference>
<feature type="transmembrane region" description="Helical" evidence="38">
    <location>
        <begin position="323"/>
        <end position="343"/>
    </location>
</feature>
<evidence type="ECO:0000256" key="36">
    <source>
        <dbReference type="ARBA" id="ARBA00082792"/>
    </source>
</evidence>
<evidence type="ECO:0000256" key="22">
    <source>
        <dbReference type="ARBA" id="ARBA00050117"/>
    </source>
</evidence>
<evidence type="ECO:0000256" key="9">
    <source>
        <dbReference type="ARBA" id="ARBA00022741"/>
    </source>
</evidence>
<evidence type="ECO:0000256" key="23">
    <source>
        <dbReference type="ARBA" id="ARBA00050626"/>
    </source>
</evidence>
<evidence type="ECO:0000256" key="5">
    <source>
        <dbReference type="ARBA" id="ARBA00022448"/>
    </source>
</evidence>
<protein>
    <recommendedName>
        <fullName evidence="36">Multidrug resistance-associated protein 4</fullName>
        <ecNumber evidence="4">7.6.2.2</ecNumber>
        <ecNumber evidence="15">7.6.2.3</ecNumber>
    </recommendedName>
</protein>
<comment type="catalytic activity">
    <reaction evidence="33">
        <text>glycodeoxycholate(in) + glutathione(in) + ATP + H2O = glycodeoxycholate(out) + glutathione(out) + ADP + phosphate + H(+)</text>
        <dbReference type="Rhea" id="RHEA:66380"/>
        <dbReference type="ChEBI" id="CHEBI:15377"/>
        <dbReference type="ChEBI" id="CHEBI:15378"/>
        <dbReference type="ChEBI" id="CHEBI:30616"/>
        <dbReference type="ChEBI" id="CHEBI:43474"/>
        <dbReference type="ChEBI" id="CHEBI:57925"/>
        <dbReference type="ChEBI" id="CHEBI:82982"/>
        <dbReference type="ChEBI" id="CHEBI:456216"/>
    </reaction>
    <physiologicalReaction direction="left-to-right" evidence="33">
        <dbReference type="Rhea" id="RHEA:66381"/>
    </physiologicalReaction>
</comment>
<evidence type="ECO:0000256" key="15">
    <source>
        <dbReference type="ARBA" id="ARBA00024220"/>
    </source>
</evidence>
<dbReference type="InterPro" id="IPR003593">
    <property type="entry name" value="AAA+_ATPase"/>
</dbReference>
<evidence type="ECO:0000256" key="26">
    <source>
        <dbReference type="ARBA" id="ARBA00051151"/>
    </source>
</evidence>
<comment type="catalytic activity">
    <reaction evidence="21">
        <text>urate(in) + ATP + H2O = urate(out) + ADP + phosphate + H(+)</text>
        <dbReference type="Rhea" id="RHEA:16461"/>
        <dbReference type="ChEBI" id="CHEBI:15377"/>
        <dbReference type="ChEBI" id="CHEBI:15378"/>
        <dbReference type="ChEBI" id="CHEBI:17775"/>
        <dbReference type="ChEBI" id="CHEBI:30616"/>
        <dbReference type="ChEBI" id="CHEBI:43474"/>
        <dbReference type="ChEBI" id="CHEBI:456216"/>
    </reaction>
    <physiologicalReaction direction="left-to-right" evidence="21">
        <dbReference type="Rhea" id="RHEA:16462"/>
    </physiologicalReaction>
</comment>
<dbReference type="SMART" id="SM00382">
    <property type="entry name" value="AAA"/>
    <property type="match status" value="2"/>
</dbReference>
<dbReference type="GO" id="GO:0006869">
    <property type="term" value="P:lipid transport"/>
    <property type="evidence" value="ECO:0007669"/>
    <property type="project" value="UniProtKB-KW"/>
</dbReference>
<comment type="catalytic activity">
    <reaction evidence="16">
        <text>ATP + H2O + xenobioticSide 1 = ADP + phosphate + xenobioticSide 2.</text>
        <dbReference type="EC" id="7.6.2.2"/>
    </reaction>
</comment>
<organism evidence="41">
    <name type="scientific">Petromyzon marinus</name>
    <name type="common">Sea lamprey</name>
    <dbReference type="NCBI Taxonomy" id="7757"/>
    <lineage>
        <taxon>Eukaryota</taxon>
        <taxon>Metazoa</taxon>
        <taxon>Chordata</taxon>
        <taxon>Craniata</taxon>
        <taxon>Vertebrata</taxon>
        <taxon>Cyclostomata</taxon>
        <taxon>Hyperoartia</taxon>
        <taxon>Petromyzontiformes</taxon>
        <taxon>Petromyzontidae</taxon>
        <taxon>Petromyzon</taxon>
    </lineage>
</organism>
<comment type="catalytic activity">
    <reaction evidence="22">
        <text>tauroursodeoxycholate(in) + glutathione(in) + ATP + H2O = tauroursodeoxycholate(out) + glutathione(out) + ADP + phosphate + H(+)</text>
        <dbReference type="Rhea" id="RHEA:66420"/>
        <dbReference type="ChEBI" id="CHEBI:15377"/>
        <dbReference type="ChEBI" id="CHEBI:15378"/>
        <dbReference type="ChEBI" id="CHEBI:30616"/>
        <dbReference type="ChEBI" id="CHEBI:43474"/>
        <dbReference type="ChEBI" id="CHEBI:57925"/>
        <dbReference type="ChEBI" id="CHEBI:132028"/>
        <dbReference type="ChEBI" id="CHEBI:456216"/>
    </reaction>
    <physiologicalReaction direction="left-to-right" evidence="22">
        <dbReference type="Rhea" id="RHEA:66421"/>
    </physiologicalReaction>
</comment>
<dbReference type="InterPro" id="IPR003439">
    <property type="entry name" value="ABC_transporter-like_ATP-bd"/>
</dbReference>
<evidence type="ECO:0000256" key="13">
    <source>
        <dbReference type="ARBA" id="ARBA00023055"/>
    </source>
</evidence>
<dbReference type="EC" id="7.6.2.3" evidence="15"/>
<dbReference type="SUPFAM" id="SSF90123">
    <property type="entry name" value="ABC transporter transmembrane region"/>
    <property type="match status" value="2"/>
</dbReference>
<evidence type="ECO:0000256" key="6">
    <source>
        <dbReference type="ARBA" id="ARBA00022475"/>
    </source>
</evidence>
<comment type="catalytic activity">
    <reaction evidence="23">
        <text>glycoursodeoxycholate(in) + glutathione(in) + ATP + H2O = glycoursodeoxycholate(out) + glutathione(out) + ADP + phosphate + H(+)</text>
        <dbReference type="Rhea" id="RHEA:66416"/>
        <dbReference type="ChEBI" id="CHEBI:15377"/>
        <dbReference type="ChEBI" id="CHEBI:15378"/>
        <dbReference type="ChEBI" id="CHEBI:30616"/>
        <dbReference type="ChEBI" id="CHEBI:43474"/>
        <dbReference type="ChEBI" id="CHEBI:57925"/>
        <dbReference type="ChEBI" id="CHEBI:132030"/>
        <dbReference type="ChEBI" id="CHEBI:456216"/>
    </reaction>
    <physiologicalReaction direction="left-to-right" evidence="23">
        <dbReference type="Rhea" id="RHEA:66417"/>
    </physiologicalReaction>
</comment>
<comment type="cofactor">
    <cofactor evidence="1">
        <name>Mg(2+)</name>
        <dbReference type="ChEBI" id="CHEBI:18420"/>
    </cofactor>
</comment>
<feature type="region of interest" description="Disordered" evidence="37">
    <location>
        <begin position="630"/>
        <end position="664"/>
    </location>
</feature>
<dbReference type="PANTHER" id="PTHR24223">
    <property type="entry name" value="ATP-BINDING CASSETTE SUB-FAMILY C"/>
    <property type="match status" value="1"/>
</dbReference>
<evidence type="ECO:0000256" key="34">
    <source>
        <dbReference type="ARBA" id="ARBA00052963"/>
    </source>
</evidence>
<evidence type="ECO:0000256" key="21">
    <source>
        <dbReference type="ARBA" id="ARBA00048665"/>
    </source>
</evidence>
<evidence type="ECO:0000256" key="12">
    <source>
        <dbReference type="ARBA" id="ARBA00022989"/>
    </source>
</evidence>
<keyword evidence="13" id="KW-0445">Lipid transport</keyword>
<dbReference type="CDD" id="cd03250">
    <property type="entry name" value="ABCC_MRP_domain1"/>
    <property type="match status" value="1"/>
</dbReference>
<keyword evidence="7 38" id="KW-0812">Transmembrane</keyword>
<feature type="transmembrane region" description="Helical" evidence="38">
    <location>
        <begin position="349"/>
        <end position="370"/>
    </location>
</feature>
<feature type="transmembrane region" description="Helical" evidence="38">
    <location>
        <begin position="755"/>
        <end position="783"/>
    </location>
</feature>
<evidence type="ECO:0000256" key="10">
    <source>
        <dbReference type="ARBA" id="ARBA00022840"/>
    </source>
</evidence>
<feature type="domain" description="ABC transmembrane type-1" evidence="40">
    <location>
        <begin position="701"/>
        <end position="997"/>
    </location>
</feature>
<comment type="catalytic activity">
    <reaction evidence="25">
        <text>cholate(in) + glutathione(in) + ATP + H2O = cholate(out) + glutathione(out) + ADP + phosphate + H(+)</text>
        <dbReference type="Rhea" id="RHEA:66396"/>
        <dbReference type="ChEBI" id="CHEBI:15377"/>
        <dbReference type="ChEBI" id="CHEBI:15378"/>
        <dbReference type="ChEBI" id="CHEBI:29747"/>
        <dbReference type="ChEBI" id="CHEBI:30616"/>
        <dbReference type="ChEBI" id="CHEBI:43474"/>
        <dbReference type="ChEBI" id="CHEBI:57925"/>
        <dbReference type="ChEBI" id="CHEBI:456216"/>
    </reaction>
    <physiologicalReaction direction="left-to-right" evidence="25">
        <dbReference type="Rhea" id="RHEA:66397"/>
    </physiologicalReaction>
</comment>